<dbReference type="AlphaFoldDB" id="A0A402D3V1"/>
<dbReference type="Proteomes" id="UP000287394">
    <property type="component" value="Chromosome"/>
</dbReference>
<keyword evidence="1" id="KW-0378">Hydrolase</keyword>
<dbReference type="KEGG" id="ccot:CCAX7_17760"/>
<dbReference type="SUPFAM" id="SSF51004">
    <property type="entry name" value="C-terminal (heme d1) domain of cytochrome cd1-nitrite reductase"/>
    <property type="match status" value="1"/>
</dbReference>
<dbReference type="InterPro" id="IPR007312">
    <property type="entry name" value="Phosphoesterase"/>
</dbReference>
<evidence type="ECO:0000313" key="2">
    <source>
        <dbReference type="EMBL" id="BDI29725.1"/>
    </source>
</evidence>
<gene>
    <name evidence="2" type="ORF">CCAX7_17760</name>
</gene>
<dbReference type="Pfam" id="PF04185">
    <property type="entry name" value="Phosphoesterase"/>
    <property type="match status" value="1"/>
</dbReference>
<dbReference type="RefSeq" id="WP_119324176.1">
    <property type="nucleotide sequence ID" value="NZ_AP025739.1"/>
</dbReference>
<dbReference type="InterPro" id="IPR011048">
    <property type="entry name" value="Haem_d1_sf"/>
</dbReference>
<dbReference type="InterPro" id="IPR051200">
    <property type="entry name" value="Host-pathogen_enzymatic-act"/>
</dbReference>
<evidence type="ECO:0000313" key="3">
    <source>
        <dbReference type="Proteomes" id="UP000287394"/>
    </source>
</evidence>
<dbReference type="NCBIfam" id="TIGR02276">
    <property type="entry name" value="beta_rpt_yvtn"/>
    <property type="match status" value="1"/>
</dbReference>
<dbReference type="GO" id="GO:0016788">
    <property type="term" value="F:hydrolase activity, acting on ester bonds"/>
    <property type="evidence" value="ECO:0007669"/>
    <property type="project" value="InterPro"/>
</dbReference>
<accession>A0A402D3V1</accession>
<dbReference type="OrthoDB" id="145213at2"/>
<reference evidence="2 3" key="1">
    <citation type="journal article" date="2019" name="Int. J. Syst. Evol. Microbiol.">
        <title>Capsulimonas corticalis gen. nov., sp. nov., an aerobic capsulated bacterium, of a novel bacterial order, Capsulimonadales ord. nov., of the class Armatimonadia of the phylum Armatimonadetes.</title>
        <authorList>
            <person name="Li J."/>
            <person name="Kudo C."/>
            <person name="Tonouchi A."/>
        </authorList>
    </citation>
    <scope>NUCLEOTIDE SEQUENCE [LARGE SCALE GENOMIC DNA]</scope>
    <source>
        <strain evidence="2 3">AX-7</strain>
    </source>
</reference>
<organism evidence="2 3">
    <name type="scientific">Capsulimonas corticalis</name>
    <dbReference type="NCBI Taxonomy" id="2219043"/>
    <lineage>
        <taxon>Bacteria</taxon>
        <taxon>Bacillati</taxon>
        <taxon>Armatimonadota</taxon>
        <taxon>Armatimonadia</taxon>
        <taxon>Capsulimonadales</taxon>
        <taxon>Capsulimonadaceae</taxon>
        <taxon>Capsulimonas</taxon>
    </lineage>
</organism>
<sequence length="1254" mass="131129">MKRAPLAAFLFASIAICAPGANAAHPHVQYQVTNFTLSGGDPTFSVASDVTFQNLDLTETFADSTTQTLSLYDLTSYSKTNTLDTGVLSVYTNPFSYADMGHGAITSATLNGSFDLTNLDIEKSFGGPLSSANVFPSFTASFTPGSFNSFFDVFTNIYAVDAQTGEKYGVGTFGLTATPVPEPSGLVAMLAASGLALLGFLFRRTRKGAVVAIAVVAAAGVPQPPVKAATIDAGNWASVTAPVYGSSQSGVYSGAELFTGPNQFGSYFSGVLPNGRIVRPAGVSAQIGMNPLGTALTPDGKYLITTNDDERDGSGASSFSLQSSINRGGYSISVIDTATLSVVSQINTAGKLFVGLQATGSGTYTIWASSGGDNSIKLFTVSSAGAIAGPVGSIAIAPITPQSAGYVSNYTPIGAAATTTSAPTGYSKSGAKITFPAGSALSPDGKFLYVACNGDNSVAIIDTASKTVVKQVPVGYFPYAVAVSKEGNKILVSNWGATEYKFKNPAYDGAGNLTSIAPVPGNAPDGYYVPVTSTTGSNPKTSSISILAAPGANGASASLLGSIYEGAPLDQLYQVGDTHPSALASVRRGTVEVLYVAKANDDSLGLIQVSNNRKLPDFDLSPIGVTLLDGHKIHGSYPNALAVSPDNTRLYVAEAGLNSVAVLDTTVPTAPKLIGRIPTGWYPTGLSVSPDGKTLYIVNAKGVGEDINPNTVNAGHNPTGIESFTDGNYIFGTVQKVDLTATHPNKTQVPSYNYAINPPADTSVVPAGGAASNKIKHVFFILHENKTFDSMLGNQNGHFGPYASLTYNNPDGSPFVNGQYTGVSLNTQQLATTFATAVNYYSDSEESDAGHQFSASGTATDYTEKTLLVKSGRGLLVNKNFEPEDYPEGGYIFNNAARNGVSFKDYGALIRIVGTDTGTSVPTTIDDPASGLAGYPQLQADAFHITSPLVNAGDTESTTQGLGQAYFMALPILSVLGTSNPSGEARLDKNYPGYNFNISDQRRAKEFIKDFDRQLANGTLPQFIYLYQPNDHTGGVQAPNAGAVGTSPLQQVGDGDTGLGMVVNHIMKSPAYYDPSTDTGSAIFITYDDAQSSLDHIQQHRTPLVVVSPFAKPGYLAKKHYVTASVVKTEELLLGLPPNNLGDLFATDLRDLFQPTYNGITASSVPVTRTAQYTPSPEGRKIWSLVAKLDSSAPDRDSHRLGALARMSVKADEVHSAAVKKNHLHSAAYKALQARLYQTALTLVNGPAPKDSDD</sequence>
<dbReference type="InterPro" id="IPR011964">
    <property type="entry name" value="YVTN_b-propeller_repeat"/>
</dbReference>
<dbReference type="Gene3D" id="2.130.10.10">
    <property type="entry name" value="YVTN repeat-like/Quinoprotein amine dehydrogenase"/>
    <property type="match status" value="3"/>
</dbReference>
<dbReference type="SUPFAM" id="SSF75011">
    <property type="entry name" value="3-carboxy-cis,cis-mucoante lactonizing enzyme"/>
    <property type="match status" value="1"/>
</dbReference>
<dbReference type="PANTHER" id="PTHR47197">
    <property type="entry name" value="PROTEIN NIRF"/>
    <property type="match status" value="1"/>
</dbReference>
<protein>
    <submittedName>
        <fullName evidence="2">Uncharacterized protein</fullName>
    </submittedName>
</protein>
<dbReference type="InterPro" id="IPR017850">
    <property type="entry name" value="Alkaline_phosphatase_core_sf"/>
</dbReference>
<dbReference type="PANTHER" id="PTHR47197:SF3">
    <property type="entry name" value="DIHYDRO-HEME D1 DEHYDROGENASE"/>
    <property type="match status" value="1"/>
</dbReference>
<name>A0A402D3V1_9BACT</name>
<dbReference type="Gene3D" id="3.40.720.10">
    <property type="entry name" value="Alkaline Phosphatase, subunit A"/>
    <property type="match status" value="2"/>
</dbReference>
<proteinExistence type="predicted"/>
<keyword evidence="3" id="KW-1185">Reference proteome</keyword>
<dbReference type="EMBL" id="AP025739">
    <property type="protein sequence ID" value="BDI29725.1"/>
    <property type="molecule type" value="Genomic_DNA"/>
</dbReference>
<evidence type="ECO:0000256" key="1">
    <source>
        <dbReference type="ARBA" id="ARBA00022801"/>
    </source>
</evidence>
<dbReference type="InterPro" id="IPR015943">
    <property type="entry name" value="WD40/YVTN_repeat-like_dom_sf"/>
</dbReference>